<evidence type="ECO:0000256" key="8">
    <source>
        <dbReference type="ARBA" id="ARBA00023169"/>
    </source>
</evidence>
<sequence length="265" mass="29237">MKDLVPGGAGLSFAQFEQDTGGATLPHRPLQHLRLQPINMNAGLTGFAAAGRPIARPGRRAGGSGYRIAGKRVLDLLLVILILPLTLPVILLCAAALWLEGGRPFYTQPRLGRGGKVFRILKLRTMVRDADALLQHYLDSDPALRREWQDTQKLKNDPRITPVGRLLRMTSLDELPQLWNVFKGEMSLVGPRPMMPEQLPLYGDAAAYFALRPGITGIWQVSVRNEGSFASRVQADFDYRDGLSLGRDLGLLWRTVGVVMKGTGY</sequence>
<evidence type="ECO:0000256" key="2">
    <source>
        <dbReference type="ARBA" id="ARBA00006464"/>
    </source>
</evidence>
<accession>A0A0P1HB93</accession>
<evidence type="ECO:0000256" key="7">
    <source>
        <dbReference type="ARBA" id="ARBA00023136"/>
    </source>
</evidence>
<evidence type="ECO:0000256" key="6">
    <source>
        <dbReference type="ARBA" id="ARBA00022989"/>
    </source>
</evidence>
<protein>
    <submittedName>
        <fullName evidence="11">Undecaprenyl phosphate N,N'-diacetylbacillosamine 1-phosphate transferase</fullName>
        <ecNumber evidence="11">2.7.8.36</ecNumber>
    </submittedName>
</protein>
<organism evidence="11 12">
    <name type="scientific">Leisingera aquaemixtae</name>
    <dbReference type="NCBI Taxonomy" id="1396826"/>
    <lineage>
        <taxon>Bacteria</taxon>
        <taxon>Pseudomonadati</taxon>
        <taxon>Pseudomonadota</taxon>
        <taxon>Alphaproteobacteria</taxon>
        <taxon>Rhodobacterales</taxon>
        <taxon>Roseobacteraceae</taxon>
        <taxon>Leisingera</taxon>
    </lineage>
</organism>
<reference evidence="11 12" key="1">
    <citation type="submission" date="2015-09" db="EMBL/GenBank/DDBJ databases">
        <authorList>
            <consortium name="Swine Surveillance"/>
        </authorList>
    </citation>
    <scope>NUCLEOTIDE SEQUENCE [LARGE SCALE GENOMIC DNA]</scope>
    <source>
        <strain evidence="11 12">CECT 8399</strain>
    </source>
</reference>
<keyword evidence="5 9" id="KW-0812">Transmembrane</keyword>
<dbReference type="InterPro" id="IPR003362">
    <property type="entry name" value="Bact_transf"/>
</dbReference>
<gene>
    <name evidence="11" type="primary">pglC_2</name>
    <name evidence="11" type="ORF">PHA8399_02619</name>
</gene>
<feature type="transmembrane region" description="Helical" evidence="9">
    <location>
        <begin position="76"/>
        <end position="99"/>
    </location>
</feature>
<evidence type="ECO:0000259" key="10">
    <source>
        <dbReference type="Pfam" id="PF02397"/>
    </source>
</evidence>
<evidence type="ECO:0000313" key="11">
    <source>
        <dbReference type="EMBL" id="CUI00487.1"/>
    </source>
</evidence>
<evidence type="ECO:0000256" key="5">
    <source>
        <dbReference type="ARBA" id="ARBA00022692"/>
    </source>
</evidence>
<proteinExistence type="inferred from homology"/>
<evidence type="ECO:0000313" key="12">
    <source>
        <dbReference type="Proteomes" id="UP000051326"/>
    </source>
</evidence>
<name>A0A0P1HB93_9RHOB</name>
<dbReference type="GO" id="GO:0005886">
    <property type="term" value="C:plasma membrane"/>
    <property type="evidence" value="ECO:0007669"/>
    <property type="project" value="UniProtKB-SubCell"/>
</dbReference>
<evidence type="ECO:0000256" key="3">
    <source>
        <dbReference type="ARBA" id="ARBA00022475"/>
    </source>
</evidence>
<keyword evidence="4 11" id="KW-0808">Transferase</keyword>
<comment type="subcellular location">
    <subcellularLocation>
        <location evidence="1">Cell membrane</location>
    </subcellularLocation>
</comment>
<dbReference type="EC" id="2.7.8.36" evidence="11"/>
<keyword evidence="6 9" id="KW-1133">Transmembrane helix</keyword>
<dbReference type="STRING" id="1396826.PHA8399_02619"/>
<dbReference type="PANTHER" id="PTHR30576:SF4">
    <property type="entry name" value="UNDECAPRENYL-PHOSPHATE GALACTOSE PHOSPHOTRANSFERASE"/>
    <property type="match status" value="1"/>
</dbReference>
<dbReference type="Proteomes" id="UP000051326">
    <property type="component" value="Unassembled WGS sequence"/>
</dbReference>
<comment type="similarity">
    <text evidence="2">Belongs to the bacterial sugar transferase family.</text>
</comment>
<evidence type="ECO:0000256" key="4">
    <source>
        <dbReference type="ARBA" id="ARBA00022679"/>
    </source>
</evidence>
<feature type="domain" description="Bacterial sugar transferase" evidence="10">
    <location>
        <begin position="71"/>
        <end position="261"/>
    </location>
</feature>
<keyword evidence="3" id="KW-1003">Cell membrane</keyword>
<dbReference type="Pfam" id="PF02397">
    <property type="entry name" value="Bac_transf"/>
    <property type="match status" value="1"/>
</dbReference>
<keyword evidence="8" id="KW-0270">Exopolysaccharide synthesis</keyword>
<dbReference type="PANTHER" id="PTHR30576">
    <property type="entry name" value="COLANIC BIOSYNTHESIS UDP-GLUCOSE LIPID CARRIER TRANSFERASE"/>
    <property type="match status" value="1"/>
</dbReference>
<keyword evidence="7 9" id="KW-0472">Membrane</keyword>
<dbReference type="GO" id="GO:0102334">
    <property type="term" value="F:N,N'-diacetylbacilliosaminyl-1-phosphate transferase activity"/>
    <property type="evidence" value="ECO:0007669"/>
    <property type="project" value="UniProtKB-EC"/>
</dbReference>
<dbReference type="GO" id="GO:0000271">
    <property type="term" value="P:polysaccharide biosynthetic process"/>
    <property type="evidence" value="ECO:0007669"/>
    <property type="project" value="UniProtKB-KW"/>
</dbReference>
<dbReference type="AlphaFoldDB" id="A0A0P1HB93"/>
<evidence type="ECO:0000256" key="1">
    <source>
        <dbReference type="ARBA" id="ARBA00004236"/>
    </source>
</evidence>
<dbReference type="EMBL" id="CYSR01000027">
    <property type="protein sequence ID" value="CUI00487.1"/>
    <property type="molecule type" value="Genomic_DNA"/>
</dbReference>
<evidence type="ECO:0000256" key="9">
    <source>
        <dbReference type="SAM" id="Phobius"/>
    </source>
</evidence>